<accession>A0A6C7E858</accession>
<evidence type="ECO:0000313" key="2">
    <source>
        <dbReference type="EMBL" id="BAN02651.1"/>
    </source>
</evidence>
<dbReference type="PANTHER" id="PTHR43433:SF5">
    <property type="entry name" value="AB HYDROLASE-1 DOMAIN-CONTAINING PROTEIN"/>
    <property type="match status" value="1"/>
</dbReference>
<dbReference type="SUPFAM" id="SSF53474">
    <property type="entry name" value="alpha/beta-Hydrolases"/>
    <property type="match status" value="1"/>
</dbReference>
<dbReference type="EMBL" id="AP012057">
    <property type="protein sequence ID" value="BAN02651.1"/>
    <property type="molecule type" value="Genomic_DNA"/>
</dbReference>
<dbReference type="Gene3D" id="3.40.50.1820">
    <property type="entry name" value="alpha/beta hydrolase"/>
    <property type="match status" value="1"/>
</dbReference>
<dbReference type="OrthoDB" id="8957634at2"/>
<dbReference type="PANTHER" id="PTHR43433">
    <property type="entry name" value="HYDROLASE, ALPHA/BETA FOLD FAMILY PROTEIN"/>
    <property type="match status" value="1"/>
</dbReference>
<evidence type="ECO:0000259" key="1">
    <source>
        <dbReference type="Pfam" id="PF00561"/>
    </source>
</evidence>
<dbReference type="KEGG" id="aym:YM304_23370"/>
<evidence type="ECO:0000313" key="3">
    <source>
        <dbReference type="Proteomes" id="UP000011863"/>
    </source>
</evidence>
<dbReference type="RefSeq" id="WP_015441898.1">
    <property type="nucleotide sequence ID" value="NC_020520.1"/>
</dbReference>
<protein>
    <submittedName>
        <fullName evidence="2">Putative esterase</fullName>
    </submittedName>
</protein>
<keyword evidence="3" id="KW-1185">Reference proteome</keyword>
<proteinExistence type="predicted"/>
<gene>
    <name evidence="2" type="ORF">YM304_23370</name>
</gene>
<dbReference type="AlphaFoldDB" id="A0A6C7E858"/>
<dbReference type="GO" id="GO:0046503">
    <property type="term" value="P:glycerolipid catabolic process"/>
    <property type="evidence" value="ECO:0007669"/>
    <property type="project" value="TreeGrafter"/>
</dbReference>
<dbReference type="InterPro" id="IPR000073">
    <property type="entry name" value="AB_hydrolase_1"/>
</dbReference>
<dbReference type="InterPro" id="IPR050471">
    <property type="entry name" value="AB_hydrolase"/>
</dbReference>
<organism evidence="2 3">
    <name type="scientific">Ilumatobacter coccineus (strain NBRC 103263 / KCTC 29153 / YM16-304)</name>
    <dbReference type="NCBI Taxonomy" id="1313172"/>
    <lineage>
        <taxon>Bacteria</taxon>
        <taxon>Bacillati</taxon>
        <taxon>Actinomycetota</taxon>
        <taxon>Acidimicrobiia</taxon>
        <taxon>Acidimicrobiales</taxon>
        <taxon>Ilumatobacteraceae</taxon>
        <taxon>Ilumatobacter</taxon>
    </lineage>
</organism>
<reference evidence="2 3" key="1">
    <citation type="journal article" date="2013" name="Int. J. Syst. Evol. Microbiol.">
        <title>Ilumatobacter nonamiense sp. nov. and Ilumatobacter coccineum sp. nov., isolated from seashore sand.</title>
        <authorList>
            <person name="Matsumoto A."/>
            <person name="Kasai H."/>
            <person name="Matsuo Y."/>
            <person name="Shizuri Y."/>
            <person name="Ichikawa N."/>
            <person name="Fujita N."/>
            <person name="Omura S."/>
            <person name="Takahashi Y."/>
        </authorList>
    </citation>
    <scope>NUCLEOTIDE SEQUENCE [LARGE SCALE GENOMIC DNA]</scope>
    <source>
        <strain evidence="3">NBRC 103263 / KCTC 29153 / YM16-304</strain>
    </source>
</reference>
<dbReference type="Proteomes" id="UP000011863">
    <property type="component" value="Chromosome"/>
</dbReference>
<sequence length="295" mass="31787">MPRAALSSGIEIEYEAYGNPGDPTLLLVSGYTSQMLGWDVGLVEHFVAQGLHVVRYDNRDVGLSSKLDGQKVTPMKVLRATLDGAPVPEVPYTLSEMAADGIGLLDHLGVDRAHVAGMSMGGMIVQTMAIEHPERIASLVSVMSSIGDQRVGKPTTEAREALLAPPPRERSAYIESALRAKTWASKRHFDADAVRARAAAEYDRCFYPEGATRQLAAIYASGDRTEALARLDVPTMVIHGRDDTLITPSGGERTAELIPGSRYVLLADMGHDMPRPLWAVYAELVGGHIRVATAA</sequence>
<dbReference type="InterPro" id="IPR029058">
    <property type="entry name" value="AB_hydrolase_fold"/>
</dbReference>
<dbReference type="Pfam" id="PF00561">
    <property type="entry name" value="Abhydrolase_1"/>
    <property type="match status" value="1"/>
</dbReference>
<feature type="domain" description="AB hydrolase-1" evidence="1">
    <location>
        <begin position="23"/>
        <end position="272"/>
    </location>
</feature>
<dbReference type="PRINTS" id="PR00111">
    <property type="entry name" value="ABHYDROLASE"/>
</dbReference>
<dbReference type="GO" id="GO:0004806">
    <property type="term" value="F:triacylglycerol lipase activity"/>
    <property type="evidence" value="ECO:0007669"/>
    <property type="project" value="TreeGrafter"/>
</dbReference>
<name>A0A6C7E858_ILUCY</name>